<feature type="transmembrane region" description="Helical" evidence="1">
    <location>
        <begin position="88"/>
        <end position="106"/>
    </location>
</feature>
<name>A0A2K3YU87_9STAP</name>
<dbReference type="OrthoDB" id="9905972at2"/>
<evidence type="ECO:0000256" key="1">
    <source>
        <dbReference type="SAM" id="Phobius"/>
    </source>
</evidence>
<dbReference type="EMBL" id="PPRF01000017">
    <property type="protein sequence ID" value="PNZ29147.1"/>
    <property type="molecule type" value="Genomic_DNA"/>
</dbReference>
<feature type="transmembrane region" description="Helical" evidence="1">
    <location>
        <begin position="6"/>
        <end position="27"/>
    </location>
</feature>
<protein>
    <submittedName>
        <fullName evidence="2">Uncharacterized protein</fullName>
    </submittedName>
</protein>
<sequence>MERTQWYKGLVISLFLGIIFFVVNLMSHTAPVSMIIMKSLLVALTFGVLYTITFTLLASEQRRLQYGVPLVIGVALGALVGMKLEQPIICTLVGIAVALIAGYVYGRIKGVR</sequence>
<dbReference type="RefSeq" id="WP_103357553.1">
    <property type="nucleotide sequence ID" value="NZ_CP113107.1"/>
</dbReference>
<evidence type="ECO:0000313" key="2">
    <source>
        <dbReference type="EMBL" id="PNZ29147.1"/>
    </source>
</evidence>
<comment type="caution">
    <text evidence="2">The sequence shown here is derived from an EMBL/GenBank/DDBJ whole genome shotgun (WGS) entry which is preliminary data.</text>
</comment>
<keyword evidence="1" id="KW-1133">Transmembrane helix</keyword>
<proteinExistence type="predicted"/>
<accession>A0A2K3YU87</accession>
<gene>
    <name evidence="2" type="ORF">CD122_03180</name>
</gene>
<feature type="transmembrane region" description="Helical" evidence="1">
    <location>
        <begin position="64"/>
        <end position="81"/>
    </location>
</feature>
<reference evidence="2 3" key="1">
    <citation type="submission" date="2017-08" db="EMBL/GenBank/DDBJ databases">
        <title>Draft genome sequences of 64 type strains of genus Staph aureus.</title>
        <authorList>
            <person name="Cole K."/>
            <person name="Golubchik T."/>
            <person name="Russell J."/>
            <person name="Foster D."/>
            <person name="Llewelyn M."/>
            <person name="Wilson D."/>
            <person name="Crook D."/>
            <person name="Paul J."/>
        </authorList>
    </citation>
    <scope>NUCLEOTIDE SEQUENCE [LARGE SCALE GENOMIC DNA]</scope>
    <source>
        <strain evidence="2 3">DSM 21968</strain>
    </source>
</reference>
<dbReference type="AlphaFoldDB" id="A0A2K3YU87"/>
<evidence type="ECO:0000313" key="3">
    <source>
        <dbReference type="Proteomes" id="UP000242752"/>
    </source>
</evidence>
<keyword evidence="1" id="KW-0472">Membrane</keyword>
<keyword evidence="1" id="KW-0812">Transmembrane</keyword>
<dbReference type="Proteomes" id="UP000242752">
    <property type="component" value="Unassembled WGS sequence"/>
</dbReference>
<keyword evidence="3" id="KW-1185">Reference proteome</keyword>
<feature type="transmembrane region" description="Helical" evidence="1">
    <location>
        <begin position="39"/>
        <end position="58"/>
    </location>
</feature>
<organism evidence="2 3">
    <name type="scientific">Staphylococcus rostri</name>
    <dbReference type="NCBI Taxonomy" id="522262"/>
    <lineage>
        <taxon>Bacteria</taxon>
        <taxon>Bacillati</taxon>
        <taxon>Bacillota</taxon>
        <taxon>Bacilli</taxon>
        <taxon>Bacillales</taxon>
        <taxon>Staphylococcaceae</taxon>
        <taxon>Staphylococcus</taxon>
    </lineage>
</organism>